<protein>
    <recommendedName>
        <fullName evidence="1">CRAL-TRIO domain-containing protein</fullName>
    </recommendedName>
</protein>
<dbReference type="InterPro" id="IPR052432">
    <property type="entry name" value="PITP/CRAL-TRIO"/>
</dbReference>
<dbReference type="Proteomes" id="UP000008672">
    <property type="component" value="Unassembled WGS sequence"/>
</dbReference>
<dbReference type="SMART" id="SM00516">
    <property type="entry name" value="SEC14"/>
    <property type="match status" value="1"/>
</dbReference>
<proteinExistence type="predicted"/>
<dbReference type="InterPro" id="IPR036865">
    <property type="entry name" value="CRAL-TRIO_dom_sf"/>
</dbReference>
<dbReference type="InterPro" id="IPR036273">
    <property type="entry name" value="CRAL/TRIO_N_dom_sf"/>
</dbReference>
<dbReference type="PANTHER" id="PTHR46590:SF1">
    <property type="entry name" value="PHOSPHATIDYLINOSITOL TRANSFER PROTEIN CSR1"/>
    <property type="match status" value="1"/>
</dbReference>
<dbReference type="EMBL" id="AFYH01184418">
    <property type="status" value="NOT_ANNOTATED_CDS"/>
    <property type="molecule type" value="Genomic_DNA"/>
</dbReference>
<evidence type="ECO:0000313" key="3">
    <source>
        <dbReference type="Proteomes" id="UP000008672"/>
    </source>
</evidence>
<dbReference type="OMA" id="WRVEYGV"/>
<dbReference type="Gene3D" id="3.40.525.10">
    <property type="entry name" value="CRAL-TRIO lipid binding domain"/>
    <property type="match status" value="1"/>
</dbReference>
<dbReference type="CDD" id="cd00170">
    <property type="entry name" value="SEC14"/>
    <property type="match status" value="1"/>
</dbReference>
<reference evidence="2" key="2">
    <citation type="submission" date="2025-08" db="UniProtKB">
        <authorList>
            <consortium name="Ensembl"/>
        </authorList>
    </citation>
    <scope>IDENTIFICATION</scope>
</reference>
<dbReference type="HOGENOM" id="CLU_014001_9_3_1"/>
<dbReference type="GeneTree" id="ENSGT00670000098638"/>
<sequence>MAEFRKGSQESEPSSIAGDTEENLALLKARLANVNEKALSRFLRAYGSVEKAYAGLDNYLKWRLDFGVDFISDKQPEILNELKSGKATLLDEKDYNSRPIILVTPRLHSSRNRNADSLTKFIVYLLESAAVRCNEEVCDNFCILFDMKGFSIHSIDYQFTKNMIWLLTNYYPERLGVWLIVNPPIFFSTCWIIMRNWLDEITAKKVVFVTSENQLKEYLPLDILPRKLFR</sequence>
<dbReference type="STRING" id="7897.ENSLACP00000004364"/>
<evidence type="ECO:0000259" key="1">
    <source>
        <dbReference type="PROSITE" id="PS50191"/>
    </source>
</evidence>
<gene>
    <name evidence="2" type="primary">LOC102354007</name>
</gene>
<dbReference type="PROSITE" id="PS50191">
    <property type="entry name" value="CRAL_TRIO"/>
    <property type="match status" value="1"/>
</dbReference>
<dbReference type="SUPFAM" id="SSF46938">
    <property type="entry name" value="CRAL/TRIO N-terminal domain"/>
    <property type="match status" value="1"/>
</dbReference>
<name>H3A3Z3_LATCH</name>
<dbReference type="SUPFAM" id="SSF52087">
    <property type="entry name" value="CRAL/TRIO domain"/>
    <property type="match status" value="1"/>
</dbReference>
<dbReference type="AlphaFoldDB" id="H3A3Z3"/>
<dbReference type="InterPro" id="IPR001251">
    <property type="entry name" value="CRAL-TRIO_dom"/>
</dbReference>
<accession>H3A3Z3</accession>
<reference evidence="3" key="1">
    <citation type="submission" date="2011-08" db="EMBL/GenBank/DDBJ databases">
        <title>The draft genome of Latimeria chalumnae.</title>
        <authorList>
            <person name="Di Palma F."/>
            <person name="Alfoldi J."/>
            <person name="Johnson J."/>
            <person name="Berlin A."/>
            <person name="Gnerre S."/>
            <person name="Jaffe D."/>
            <person name="MacCallum I."/>
            <person name="Young S."/>
            <person name="Walker B.J."/>
            <person name="Lander E."/>
            <person name="Lindblad-Toh K."/>
        </authorList>
    </citation>
    <scope>NUCLEOTIDE SEQUENCE [LARGE SCALE GENOMIC DNA]</scope>
    <source>
        <strain evidence="3">Wild caught</strain>
    </source>
</reference>
<reference evidence="2" key="3">
    <citation type="submission" date="2025-09" db="UniProtKB">
        <authorList>
            <consortium name="Ensembl"/>
        </authorList>
    </citation>
    <scope>IDENTIFICATION</scope>
</reference>
<keyword evidence="3" id="KW-1185">Reference proteome</keyword>
<dbReference type="Pfam" id="PF00650">
    <property type="entry name" value="CRAL_TRIO"/>
    <property type="match status" value="1"/>
</dbReference>
<evidence type="ECO:0000313" key="2">
    <source>
        <dbReference type="Ensembl" id="ENSLACP00000004364.2"/>
    </source>
</evidence>
<dbReference type="EMBL" id="AFYH01184417">
    <property type="status" value="NOT_ANNOTATED_CDS"/>
    <property type="molecule type" value="Genomic_DNA"/>
</dbReference>
<dbReference type="PANTHER" id="PTHR46590">
    <property type="entry name" value="PHOSPHATIDYLINOSITOL TRANSFER PROTEIN CSR1-RELATED"/>
    <property type="match status" value="1"/>
</dbReference>
<dbReference type="Ensembl" id="ENSLACT00000004402.2">
    <property type="protein sequence ID" value="ENSLACP00000004364.2"/>
    <property type="gene ID" value="ENSLACG00000003881.2"/>
</dbReference>
<dbReference type="OrthoDB" id="75724at2759"/>
<feature type="domain" description="CRAL-TRIO" evidence="1">
    <location>
        <begin position="75"/>
        <end position="230"/>
    </location>
</feature>
<organism evidence="2 3">
    <name type="scientific">Latimeria chalumnae</name>
    <name type="common">Coelacanth</name>
    <dbReference type="NCBI Taxonomy" id="7897"/>
    <lineage>
        <taxon>Eukaryota</taxon>
        <taxon>Metazoa</taxon>
        <taxon>Chordata</taxon>
        <taxon>Craniata</taxon>
        <taxon>Vertebrata</taxon>
        <taxon>Euteleostomi</taxon>
        <taxon>Coelacanthiformes</taxon>
        <taxon>Coelacanthidae</taxon>
        <taxon>Latimeria</taxon>
    </lineage>
</organism>
<dbReference type="eggNOG" id="KOG1471">
    <property type="taxonomic scope" value="Eukaryota"/>
</dbReference>
<dbReference type="InParanoid" id="H3A3Z3"/>